<keyword evidence="23" id="KW-1185">Reference proteome</keyword>
<feature type="domain" description="Protein kinase" evidence="21">
    <location>
        <begin position="770"/>
        <end position="1049"/>
    </location>
</feature>
<evidence type="ECO:0000256" key="18">
    <source>
        <dbReference type="SAM" id="MobiDB-lite"/>
    </source>
</evidence>
<keyword evidence="11" id="KW-0418">Kinase</keyword>
<dbReference type="InterPro" id="IPR051824">
    <property type="entry name" value="LRR_Rcpt-Like_S/T_Kinase"/>
</dbReference>
<dbReference type="Pfam" id="PF00560">
    <property type="entry name" value="LRR_1"/>
    <property type="match status" value="6"/>
</dbReference>
<dbReference type="Gene3D" id="3.30.200.20">
    <property type="entry name" value="Phosphorylase Kinase, domain 1"/>
    <property type="match status" value="1"/>
</dbReference>
<dbReference type="Gene3D" id="1.10.510.10">
    <property type="entry name" value="Transferase(Phosphotransferase) domain 1"/>
    <property type="match status" value="1"/>
</dbReference>
<dbReference type="SUPFAM" id="SSF52047">
    <property type="entry name" value="RNI-like"/>
    <property type="match status" value="1"/>
</dbReference>
<dbReference type="SUPFAM" id="SSF52058">
    <property type="entry name" value="L domain-like"/>
    <property type="match status" value="1"/>
</dbReference>
<feature type="binding site" evidence="17">
    <location>
        <position position="799"/>
    </location>
    <ligand>
        <name>ATP</name>
        <dbReference type="ChEBI" id="CHEBI:30616"/>
    </ligand>
</feature>
<dbReference type="SMART" id="SM00220">
    <property type="entry name" value="S_TKc"/>
    <property type="match status" value="1"/>
</dbReference>
<dbReference type="GO" id="GO:0009791">
    <property type="term" value="P:post-embryonic development"/>
    <property type="evidence" value="ECO:0007669"/>
    <property type="project" value="UniProtKB-ARBA"/>
</dbReference>
<dbReference type="EC" id="2.7.11.1" evidence="2"/>
<keyword evidence="3" id="KW-0723">Serine/threonine-protein kinase</keyword>
<dbReference type="InterPro" id="IPR017441">
    <property type="entry name" value="Protein_kinase_ATP_BS"/>
</dbReference>
<dbReference type="GO" id="GO:0051707">
    <property type="term" value="P:response to other organism"/>
    <property type="evidence" value="ECO:0007669"/>
    <property type="project" value="UniProtKB-ARBA"/>
</dbReference>
<dbReference type="GO" id="GO:0016020">
    <property type="term" value="C:membrane"/>
    <property type="evidence" value="ECO:0000318"/>
    <property type="project" value="GO_Central"/>
</dbReference>
<evidence type="ECO:0000256" key="20">
    <source>
        <dbReference type="SAM" id="SignalP"/>
    </source>
</evidence>
<gene>
    <name evidence="22" type="ORF">ZOSMA_11G00340</name>
</gene>
<dbReference type="Pfam" id="PF23598">
    <property type="entry name" value="LRR_14"/>
    <property type="match status" value="1"/>
</dbReference>
<evidence type="ECO:0000256" key="8">
    <source>
        <dbReference type="ARBA" id="ARBA00022729"/>
    </source>
</evidence>
<keyword evidence="15" id="KW-0675">Receptor</keyword>
<keyword evidence="6" id="KW-0808">Transferase</keyword>
<name>A0A0K9Q141_ZOSMR</name>
<dbReference type="SMART" id="SM00365">
    <property type="entry name" value="LRR_SD22"/>
    <property type="match status" value="6"/>
</dbReference>
<evidence type="ECO:0000256" key="16">
    <source>
        <dbReference type="ARBA" id="ARBA00023180"/>
    </source>
</evidence>
<keyword evidence="16" id="KW-0325">Glycoprotein</keyword>
<dbReference type="GO" id="GO:0005524">
    <property type="term" value="F:ATP binding"/>
    <property type="evidence" value="ECO:0007669"/>
    <property type="project" value="UniProtKB-UniRule"/>
</dbReference>
<evidence type="ECO:0000256" key="14">
    <source>
        <dbReference type="ARBA" id="ARBA00023136"/>
    </source>
</evidence>
<dbReference type="Pfam" id="PF11721">
    <property type="entry name" value="Malectin"/>
    <property type="match status" value="1"/>
</dbReference>
<keyword evidence="7 19" id="KW-0812">Transmembrane</keyword>
<dbReference type="Gene3D" id="3.80.10.10">
    <property type="entry name" value="Ribonuclease Inhibitor"/>
    <property type="match status" value="3"/>
</dbReference>
<sequence>MEILIKCSSSMNVLQLFFLSVFVCSSSLFFHGGIDATENKTDPIEVEALDAIFRKWKIDGEKTWNINSTNPCIDYVVKDSNDETIDNFSSSQGKLDILCSCDNTTSICNIIKLSAWDLKLSGTIPNELENLTKLVYMDLDDNSLTGELPDFLWTLTEMKYMTLSGNDFDGLLSPEIRNMKYIKKLYLNDNSFEGSIPLSIGNLINLEYLYLYDNSFEGSIPSSIGNLINLKYLYLFGNNFGGKVLDTFWNLTNLIYLSLSRNSFEGTIPTNIDNLVHLTDLDLYDNSFGGSIPSSIGNLINLEYLDFENNWFEGNIPSSIGNLVKLDTLYLSNNNFKGGILNSLGNLTKLKILHLGGNSFQGSIPSSIGNLVELDTLYLYNNNFSGPLPSEIENLKNIYRLSLSNNKFGGEIPNSLWNLTKLEYLDLSFNDLAGKLPNTIFNIQTLESLYLNNNDFNDGLPDKKSDNLTTIDLSNNNLEGYIDPKWNGVALNLVNNKFKLEDFENVSNLKGLECLQQASTCFKGEKLFTSFAINCGGEKMESADGKTIFEADNNNKTNTYFHVADKNKWAVTFSDHYGLINSTKDITDAQDPKLYQSARRSSKTLRYYGLGLEAGNYTVDLMFANIDDKYTYAFDIFIQGRLEDGNFQILKETGEISNKALNKNYTISVTENTKMIDISFNPITDSKVNSKVDFSNQNFKVGIGKYDSTKRSGTLIGVSVGVSVFILSCIVGYYLWKRHKKYRDEGNIELNGLEVNTYRFLELNTATENFNPANKLGEGGFGVVYKGTLYNGDTVAVKKLLVESIQGNEQFIAEVATISEVRQKNLVKLHGCCCQGNKRMLVYEYMENGSLDTALYGRTGQLELDWDIRFTICLGIAKGLNYLHQYSRHRIIHRDIKSSNILLDQHLNPKICDFGLAKLYEDKMTHITTRAAGTYGYLAPEYALSGHLTEKVDVFAFGVVALEIISGKCCIDDSFVSFGSNQTYIIQWAWNIHENMDDDLAMVDPKLRSFNKEEVCRIIQVALLCTQMDSTRRPSMSHVIAMLNGEKDIGTFPSKPSYLMLWHVGNSSRAFDDDIEFQPEFDSRQQISSCSYSQSMPLQHAHTGSSKQKDEDYTKTF</sequence>
<dbReference type="Proteomes" id="UP000036987">
    <property type="component" value="Unassembled WGS sequence"/>
</dbReference>
<keyword evidence="13 19" id="KW-1133">Transmembrane helix</keyword>
<evidence type="ECO:0000256" key="17">
    <source>
        <dbReference type="PROSITE-ProRule" id="PRU10141"/>
    </source>
</evidence>
<dbReference type="PANTHER" id="PTHR48006">
    <property type="entry name" value="LEUCINE-RICH REPEAT-CONTAINING PROTEIN DDB_G0281931-RELATED"/>
    <property type="match status" value="1"/>
</dbReference>
<evidence type="ECO:0000256" key="1">
    <source>
        <dbReference type="ARBA" id="ARBA00004162"/>
    </source>
</evidence>
<dbReference type="FunFam" id="3.80.10.10:FF:000453">
    <property type="entry name" value="Leucine-rich receptor-like protein kinase family protein"/>
    <property type="match status" value="1"/>
</dbReference>
<evidence type="ECO:0000313" key="22">
    <source>
        <dbReference type="EMBL" id="KMZ75013.1"/>
    </source>
</evidence>
<evidence type="ECO:0000256" key="2">
    <source>
        <dbReference type="ARBA" id="ARBA00012513"/>
    </source>
</evidence>
<keyword evidence="8 20" id="KW-0732">Signal</keyword>
<dbReference type="OMA" id="EIWINSN"/>
<feature type="signal peptide" evidence="20">
    <location>
        <begin position="1"/>
        <end position="36"/>
    </location>
</feature>
<dbReference type="InterPro" id="IPR001611">
    <property type="entry name" value="Leu-rich_rpt"/>
</dbReference>
<evidence type="ECO:0000256" key="5">
    <source>
        <dbReference type="ARBA" id="ARBA00022614"/>
    </source>
</evidence>
<dbReference type="PANTHER" id="PTHR48006:SF62">
    <property type="entry name" value="LEUCINE-RICH REPEAT TRANSMEMBRANE PROTEIN KINASE"/>
    <property type="match status" value="1"/>
</dbReference>
<dbReference type="Gene3D" id="2.60.120.430">
    <property type="entry name" value="Galactose-binding lectin"/>
    <property type="match status" value="1"/>
</dbReference>
<evidence type="ECO:0000256" key="7">
    <source>
        <dbReference type="ARBA" id="ARBA00022692"/>
    </source>
</evidence>
<evidence type="ECO:0000256" key="6">
    <source>
        <dbReference type="ARBA" id="ARBA00022679"/>
    </source>
</evidence>
<dbReference type="CDD" id="cd14066">
    <property type="entry name" value="STKc_IRAK"/>
    <property type="match status" value="1"/>
</dbReference>
<dbReference type="InterPro" id="IPR021720">
    <property type="entry name" value="Malectin_dom"/>
</dbReference>
<dbReference type="InterPro" id="IPR008271">
    <property type="entry name" value="Ser/Thr_kinase_AS"/>
</dbReference>
<keyword evidence="4" id="KW-0597">Phosphoprotein</keyword>
<dbReference type="GO" id="GO:0004674">
    <property type="term" value="F:protein serine/threonine kinase activity"/>
    <property type="evidence" value="ECO:0000318"/>
    <property type="project" value="GO_Central"/>
</dbReference>
<dbReference type="SMART" id="SM00369">
    <property type="entry name" value="LRR_TYP"/>
    <property type="match status" value="7"/>
</dbReference>
<dbReference type="SUPFAM" id="SSF56112">
    <property type="entry name" value="Protein kinase-like (PK-like)"/>
    <property type="match status" value="1"/>
</dbReference>
<comment type="subcellular location">
    <subcellularLocation>
        <location evidence="1">Cell membrane</location>
        <topology evidence="1">Single-pass membrane protein</topology>
    </subcellularLocation>
</comment>
<accession>A0A0K9Q141</accession>
<evidence type="ECO:0000256" key="11">
    <source>
        <dbReference type="ARBA" id="ARBA00022777"/>
    </source>
</evidence>
<dbReference type="FunFam" id="3.80.10.10:FF:000095">
    <property type="entry name" value="LRR receptor-like serine/threonine-protein kinase GSO1"/>
    <property type="match status" value="1"/>
</dbReference>
<dbReference type="InterPro" id="IPR032675">
    <property type="entry name" value="LRR_dom_sf"/>
</dbReference>
<reference evidence="23" key="1">
    <citation type="journal article" date="2016" name="Nature">
        <title>The genome of the seagrass Zostera marina reveals angiosperm adaptation to the sea.</title>
        <authorList>
            <person name="Olsen J.L."/>
            <person name="Rouze P."/>
            <person name="Verhelst B."/>
            <person name="Lin Y.-C."/>
            <person name="Bayer T."/>
            <person name="Collen J."/>
            <person name="Dattolo E."/>
            <person name="De Paoli E."/>
            <person name="Dittami S."/>
            <person name="Maumus F."/>
            <person name="Michel G."/>
            <person name="Kersting A."/>
            <person name="Lauritano C."/>
            <person name="Lohaus R."/>
            <person name="Toepel M."/>
            <person name="Tonon T."/>
            <person name="Vanneste K."/>
            <person name="Amirebrahimi M."/>
            <person name="Brakel J."/>
            <person name="Bostroem C."/>
            <person name="Chovatia M."/>
            <person name="Grimwood J."/>
            <person name="Jenkins J.W."/>
            <person name="Jueterbock A."/>
            <person name="Mraz A."/>
            <person name="Stam W.T."/>
            <person name="Tice H."/>
            <person name="Bornberg-Bauer E."/>
            <person name="Green P.J."/>
            <person name="Pearson G.A."/>
            <person name="Procaccini G."/>
            <person name="Duarte C.M."/>
            <person name="Schmutz J."/>
            <person name="Reusch T.B.H."/>
            <person name="Van de Peer Y."/>
        </authorList>
    </citation>
    <scope>NUCLEOTIDE SEQUENCE [LARGE SCALE GENOMIC DNA]</scope>
    <source>
        <strain evidence="23">cv. Finnish</strain>
    </source>
</reference>
<keyword evidence="12 17" id="KW-0067">ATP-binding</keyword>
<dbReference type="STRING" id="29655.A0A0K9Q141"/>
<organism evidence="22 23">
    <name type="scientific">Zostera marina</name>
    <name type="common">Eelgrass</name>
    <dbReference type="NCBI Taxonomy" id="29655"/>
    <lineage>
        <taxon>Eukaryota</taxon>
        <taxon>Viridiplantae</taxon>
        <taxon>Streptophyta</taxon>
        <taxon>Embryophyta</taxon>
        <taxon>Tracheophyta</taxon>
        <taxon>Spermatophyta</taxon>
        <taxon>Magnoliopsida</taxon>
        <taxon>Liliopsida</taxon>
        <taxon>Zosteraceae</taxon>
        <taxon>Zostera</taxon>
    </lineage>
</organism>
<keyword evidence="9" id="KW-0677">Repeat</keyword>
<comment type="caution">
    <text evidence="22">The sequence shown here is derived from an EMBL/GenBank/DDBJ whole genome shotgun (WGS) entry which is preliminary data.</text>
</comment>
<dbReference type="OrthoDB" id="1938112at2759"/>
<feature type="transmembrane region" description="Helical" evidence="19">
    <location>
        <begin position="715"/>
        <end position="736"/>
    </location>
</feature>
<dbReference type="InterPro" id="IPR055414">
    <property type="entry name" value="LRR_R13L4/SHOC2-like"/>
</dbReference>
<dbReference type="InterPro" id="IPR011009">
    <property type="entry name" value="Kinase-like_dom_sf"/>
</dbReference>
<feature type="chain" id="PRO_5005528059" description="non-specific serine/threonine protein kinase" evidence="20">
    <location>
        <begin position="37"/>
        <end position="1117"/>
    </location>
</feature>
<evidence type="ECO:0000259" key="21">
    <source>
        <dbReference type="PROSITE" id="PS50011"/>
    </source>
</evidence>
<dbReference type="PROSITE" id="PS00107">
    <property type="entry name" value="PROTEIN_KINASE_ATP"/>
    <property type="match status" value="1"/>
</dbReference>
<feature type="compositionally biased region" description="Basic and acidic residues" evidence="18">
    <location>
        <begin position="1107"/>
        <end position="1117"/>
    </location>
</feature>
<keyword evidence="14 19" id="KW-0472">Membrane</keyword>
<evidence type="ECO:0000256" key="13">
    <source>
        <dbReference type="ARBA" id="ARBA00022989"/>
    </source>
</evidence>
<evidence type="ECO:0000256" key="4">
    <source>
        <dbReference type="ARBA" id="ARBA00022553"/>
    </source>
</evidence>
<keyword evidence="10 17" id="KW-0547">Nucleotide-binding</keyword>
<protein>
    <recommendedName>
        <fullName evidence="2">non-specific serine/threonine protein kinase</fullName>
        <ecNumber evidence="2">2.7.11.1</ecNumber>
    </recommendedName>
</protein>
<dbReference type="PROSITE" id="PS50011">
    <property type="entry name" value="PROTEIN_KINASE_DOM"/>
    <property type="match status" value="1"/>
</dbReference>
<dbReference type="InterPro" id="IPR003591">
    <property type="entry name" value="Leu-rich_rpt_typical-subtyp"/>
</dbReference>
<dbReference type="InterPro" id="IPR000719">
    <property type="entry name" value="Prot_kinase_dom"/>
</dbReference>
<dbReference type="PROSITE" id="PS00108">
    <property type="entry name" value="PROTEIN_KINASE_ST"/>
    <property type="match status" value="1"/>
</dbReference>
<evidence type="ECO:0000256" key="15">
    <source>
        <dbReference type="ARBA" id="ARBA00023170"/>
    </source>
</evidence>
<dbReference type="EMBL" id="LFYR01000216">
    <property type="protein sequence ID" value="KMZ75013.1"/>
    <property type="molecule type" value="Genomic_DNA"/>
</dbReference>
<keyword evidence="5" id="KW-0433">Leucine-rich repeat</keyword>
<dbReference type="GO" id="GO:0005886">
    <property type="term" value="C:plasma membrane"/>
    <property type="evidence" value="ECO:0007669"/>
    <property type="project" value="UniProtKB-SubCell"/>
</dbReference>
<feature type="region of interest" description="Disordered" evidence="18">
    <location>
        <begin position="1092"/>
        <end position="1117"/>
    </location>
</feature>
<proteinExistence type="predicted"/>
<dbReference type="FunFam" id="1.10.510.10:FF:000044">
    <property type="entry name" value="Putative LRR receptor-like serine/threonine-protein kinase"/>
    <property type="match status" value="1"/>
</dbReference>
<evidence type="ECO:0000256" key="10">
    <source>
        <dbReference type="ARBA" id="ARBA00022741"/>
    </source>
</evidence>
<evidence type="ECO:0000256" key="19">
    <source>
        <dbReference type="SAM" id="Phobius"/>
    </source>
</evidence>
<dbReference type="GO" id="GO:0006952">
    <property type="term" value="P:defense response"/>
    <property type="evidence" value="ECO:0007669"/>
    <property type="project" value="UniProtKB-ARBA"/>
</dbReference>
<dbReference type="AlphaFoldDB" id="A0A0K9Q141"/>
<feature type="compositionally biased region" description="Polar residues" evidence="18">
    <location>
        <begin position="1092"/>
        <end position="1106"/>
    </location>
</feature>
<evidence type="ECO:0000256" key="12">
    <source>
        <dbReference type="ARBA" id="ARBA00022840"/>
    </source>
</evidence>
<evidence type="ECO:0000256" key="3">
    <source>
        <dbReference type="ARBA" id="ARBA00022527"/>
    </source>
</evidence>
<evidence type="ECO:0000256" key="9">
    <source>
        <dbReference type="ARBA" id="ARBA00022737"/>
    </source>
</evidence>
<evidence type="ECO:0000313" key="23">
    <source>
        <dbReference type="Proteomes" id="UP000036987"/>
    </source>
</evidence>
<dbReference type="FunFam" id="3.30.200.20:FF:000162">
    <property type="entry name" value="Adenine nucleotide alpha hydrolase-like domain kinase"/>
    <property type="match status" value="1"/>
</dbReference>
<dbReference type="Pfam" id="PF00069">
    <property type="entry name" value="Pkinase"/>
    <property type="match status" value="1"/>
</dbReference>